<comment type="caution">
    <text evidence="6">The sequence shown here is derived from an EMBL/GenBank/DDBJ whole genome shotgun (WGS) entry which is preliminary data.</text>
</comment>
<comment type="cofactor">
    <cofactor evidence="1">
        <name>Fe(2+)</name>
        <dbReference type="ChEBI" id="CHEBI:29033"/>
    </cofactor>
</comment>
<dbReference type="InterPro" id="IPR003819">
    <property type="entry name" value="TauD/TfdA-like"/>
</dbReference>
<reference evidence="6" key="2">
    <citation type="submission" date="2019-03" db="EMBL/GenBank/DDBJ databases">
        <authorList>
            <person name="Yan Y.-Q."/>
            <person name="Du Z.-J."/>
        </authorList>
    </citation>
    <scope>NUCLEOTIDE SEQUENCE</scope>
    <source>
        <strain evidence="6">PP-F2FG21</strain>
    </source>
</reference>
<reference evidence="6 7" key="1">
    <citation type="journal article" date="2016" name="Int. J. Syst. Evol. Microbiol.">
        <title>Proposal of Mucilaginibacter phyllosphaerae sp. nov. isolated from the phyllosphere of Galium album.</title>
        <authorList>
            <person name="Aydogan E.L."/>
            <person name="Busse H.J."/>
            <person name="Moser G."/>
            <person name="Muller C."/>
            <person name="Kampfer P."/>
            <person name="Glaeser S.P."/>
        </authorList>
    </citation>
    <scope>NUCLEOTIDE SEQUENCE [LARGE SCALE GENOMIC DNA]</scope>
    <source>
        <strain evidence="6 7">PP-F2FG21</strain>
    </source>
</reference>
<dbReference type="EMBL" id="SNQG01000002">
    <property type="protein sequence ID" value="TEW67642.1"/>
    <property type="molecule type" value="Genomic_DNA"/>
</dbReference>
<evidence type="ECO:0000313" key="7">
    <source>
        <dbReference type="Proteomes" id="UP000297248"/>
    </source>
</evidence>
<proteinExistence type="predicted"/>
<dbReference type="GO" id="GO:0016706">
    <property type="term" value="F:2-oxoglutarate-dependent dioxygenase activity"/>
    <property type="evidence" value="ECO:0007669"/>
    <property type="project" value="UniProtKB-ARBA"/>
</dbReference>
<feature type="domain" description="TauD/TfdA-like" evidence="4">
    <location>
        <begin position="36"/>
        <end position="328"/>
    </location>
</feature>
<sequence>MRELINLKRKPVLIESADLVKIATLQGRSLPMVISPNLPGVNLKEWLNTQRSFINQKLLENGGLLFRGFSLPGQVEFHDMLSALDIPLMKYVEGATPRTALTDKVYTATEFPSEYTIQLHNELSYVLSWPMKICFFCETPPVEGGETTIADMRKVYQRIPKEIRDEFEKRKWKLIRNYDPNFSLTWQKSFGLNTRAEVEAYCKKADLEFTWKNDAVLKTSCVRDAVHTHPVTGEKIWFNHVVFWHPSTLDARIKENFLKNFEIDDLPYNTTYGDGGKIDDEVIRIIKDAIDTETIAGPWQQGDLLLLDNMLTAHGRNAFEGQRKILVAMGQAFK</sequence>
<organism evidence="6 7">
    <name type="scientific">Mucilaginibacter phyllosphaerae</name>
    <dbReference type="NCBI Taxonomy" id="1812349"/>
    <lineage>
        <taxon>Bacteria</taxon>
        <taxon>Pseudomonadati</taxon>
        <taxon>Bacteroidota</taxon>
        <taxon>Sphingobacteriia</taxon>
        <taxon>Sphingobacteriales</taxon>
        <taxon>Sphingobacteriaceae</taxon>
        <taxon>Mucilaginibacter</taxon>
    </lineage>
</organism>
<evidence type="ECO:0000259" key="4">
    <source>
        <dbReference type="Pfam" id="PF02668"/>
    </source>
</evidence>
<dbReference type="EMBL" id="JACIEG010000002">
    <property type="protein sequence ID" value="MBB3968722.1"/>
    <property type="molecule type" value="Genomic_DNA"/>
</dbReference>
<dbReference type="Proteomes" id="UP000583101">
    <property type="component" value="Unassembled WGS sequence"/>
</dbReference>
<keyword evidence="3" id="KW-0045">Antibiotic biosynthesis</keyword>
<dbReference type="Pfam" id="PF02668">
    <property type="entry name" value="TauD"/>
    <property type="match status" value="1"/>
</dbReference>
<evidence type="ECO:0000313" key="8">
    <source>
        <dbReference type="Proteomes" id="UP000583101"/>
    </source>
</evidence>
<dbReference type="OrthoDB" id="9769888at2"/>
<keyword evidence="8" id="KW-1185">Reference proteome</keyword>
<evidence type="ECO:0000256" key="1">
    <source>
        <dbReference type="ARBA" id="ARBA00001954"/>
    </source>
</evidence>
<dbReference type="InterPro" id="IPR050411">
    <property type="entry name" value="AlphaKG_dependent_hydroxylases"/>
</dbReference>
<evidence type="ECO:0000256" key="2">
    <source>
        <dbReference type="ARBA" id="ARBA00023002"/>
    </source>
</evidence>
<evidence type="ECO:0000313" key="6">
    <source>
        <dbReference type="EMBL" id="TEW67642.1"/>
    </source>
</evidence>
<evidence type="ECO:0000313" key="5">
    <source>
        <dbReference type="EMBL" id="MBB3968722.1"/>
    </source>
</evidence>
<dbReference type="InterPro" id="IPR042098">
    <property type="entry name" value="TauD-like_sf"/>
</dbReference>
<dbReference type="AlphaFoldDB" id="A0A4Y8AH63"/>
<dbReference type="Gene3D" id="3.60.130.10">
    <property type="entry name" value="Clavaminate synthase-like"/>
    <property type="match status" value="1"/>
</dbReference>
<evidence type="ECO:0000256" key="3">
    <source>
        <dbReference type="ARBA" id="ARBA00023194"/>
    </source>
</evidence>
<dbReference type="PANTHER" id="PTHR10696:SF56">
    <property type="entry name" value="TAUD_TFDA-LIKE DOMAIN-CONTAINING PROTEIN"/>
    <property type="match status" value="1"/>
</dbReference>
<dbReference type="PANTHER" id="PTHR10696">
    <property type="entry name" value="GAMMA-BUTYROBETAINE HYDROXYLASE-RELATED"/>
    <property type="match status" value="1"/>
</dbReference>
<dbReference type="SUPFAM" id="SSF51197">
    <property type="entry name" value="Clavaminate synthase-like"/>
    <property type="match status" value="1"/>
</dbReference>
<name>A0A4Y8AH63_9SPHI</name>
<dbReference type="RefSeq" id="WP_134335679.1">
    <property type="nucleotide sequence ID" value="NZ_BMCZ01000004.1"/>
</dbReference>
<accession>A0A4Y8AH63</accession>
<gene>
    <name evidence="6" type="ORF">E2R65_06535</name>
    <name evidence="5" type="ORF">GGR35_001314</name>
</gene>
<dbReference type="GO" id="GO:0017000">
    <property type="term" value="P:antibiotic biosynthetic process"/>
    <property type="evidence" value="ECO:0007669"/>
    <property type="project" value="UniProtKB-KW"/>
</dbReference>
<keyword evidence="2" id="KW-0560">Oxidoreductase</keyword>
<keyword evidence="6" id="KW-0223">Dioxygenase</keyword>
<dbReference type="Proteomes" id="UP000297248">
    <property type="component" value="Unassembled WGS sequence"/>
</dbReference>
<reference evidence="5 8" key="3">
    <citation type="submission" date="2020-08" db="EMBL/GenBank/DDBJ databases">
        <title>Genomic Encyclopedia of Type Strains, Phase IV (KMG-IV): sequencing the most valuable type-strain genomes for metagenomic binning, comparative biology and taxonomic classification.</title>
        <authorList>
            <person name="Goeker M."/>
        </authorList>
    </citation>
    <scope>NUCLEOTIDE SEQUENCE [LARGE SCALE GENOMIC DNA]</scope>
    <source>
        <strain evidence="5 8">DSM 100995</strain>
    </source>
</reference>
<protein>
    <submittedName>
        <fullName evidence="5">Alpha-ketoglutarate-dependent taurine dioxygenase</fullName>
    </submittedName>
    <submittedName>
        <fullName evidence="6">TauD/TfdA family dioxygenase</fullName>
    </submittedName>
</protein>